<comment type="subcellular location">
    <subcellularLocation>
        <location evidence="1">Membrane</location>
        <topology evidence="1">Peripheral membrane protein</topology>
    </subcellularLocation>
</comment>
<evidence type="ECO:0000256" key="4">
    <source>
        <dbReference type="SAM" id="MobiDB-lite"/>
    </source>
</evidence>
<sequence>MKKIYTGKTALKAPINDSKHQKRSSLQEQKEDLRRRLGCTTHKLQTRQYLETELRRAQDQLDKFTEKLRRIQSSYMALQRINQDMEEKIHRMTQRHEEEKRLRSREIVTLKNHLMEAKIFIQKLREDNVRMTDAMLNASIIHRLDEAVKASL</sequence>
<accession>A0A9Q9XCD8</accession>
<dbReference type="PANTHER" id="PTHR28664">
    <property type="entry name" value="TIGHT JUNCTION-ASSOCIATED PROTEIN 1"/>
    <property type="match status" value="1"/>
</dbReference>
<organism evidence="5">
    <name type="scientific">Cyprinus carpio</name>
    <name type="common">Common carp</name>
    <dbReference type="NCBI Taxonomy" id="7962"/>
    <lineage>
        <taxon>Eukaryota</taxon>
        <taxon>Metazoa</taxon>
        <taxon>Chordata</taxon>
        <taxon>Craniata</taxon>
        <taxon>Vertebrata</taxon>
        <taxon>Euteleostomi</taxon>
        <taxon>Actinopterygii</taxon>
        <taxon>Neopterygii</taxon>
        <taxon>Teleostei</taxon>
        <taxon>Ostariophysi</taxon>
        <taxon>Cypriniformes</taxon>
        <taxon>Cyprinidae</taxon>
        <taxon>Cyprininae</taxon>
        <taxon>Cyprinus</taxon>
    </lineage>
</organism>
<dbReference type="InterPro" id="IPR043441">
    <property type="entry name" value="Tjap1/BEGAIN"/>
</dbReference>
<dbReference type="Proteomes" id="UP001155660">
    <property type="component" value="Chromosome B17"/>
</dbReference>
<gene>
    <name evidence="5" type="primary">LOC122140280</name>
</gene>
<dbReference type="GeneID" id="122140280"/>
<dbReference type="KEGG" id="ccar:122140280"/>
<evidence type="ECO:0000256" key="3">
    <source>
        <dbReference type="ARBA" id="ARBA00023136"/>
    </source>
</evidence>
<evidence type="ECO:0000313" key="5">
    <source>
        <dbReference type="RefSeq" id="XP_042599235.1"/>
    </source>
</evidence>
<reference evidence="5" key="1">
    <citation type="submission" date="2025-08" db="UniProtKB">
        <authorList>
            <consortium name="RefSeq"/>
        </authorList>
    </citation>
    <scope>IDENTIFICATION</scope>
    <source>
        <tissue evidence="5">Muscle</tissue>
    </source>
</reference>
<feature type="region of interest" description="Disordered" evidence="4">
    <location>
        <begin position="1"/>
        <end position="32"/>
    </location>
</feature>
<evidence type="ECO:0000256" key="2">
    <source>
        <dbReference type="ARBA" id="ARBA00022553"/>
    </source>
</evidence>
<dbReference type="GO" id="GO:0045202">
    <property type="term" value="C:synapse"/>
    <property type="evidence" value="ECO:0007669"/>
    <property type="project" value="TreeGrafter"/>
</dbReference>
<protein>
    <submittedName>
        <fullName evidence="5">Brain-enriched guanylate kinase-associated protein-like</fullName>
    </submittedName>
</protein>
<dbReference type="AlphaFoldDB" id="A0A9Q9XCD8"/>
<dbReference type="PANTHER" id="PTHR28664:SF2">
    <property type="entry name" value="BRAIN-ENRICHED GUANYLATE KINASE-ASSOCIATED PROTEIN"/>
    <property type="match status" value="1"/>
</dbReference>
<keyword evidence="3" id="KW-0472">Membrane</keyword>
<evidence type="ECO:0000256" key="1">
    <source>
        <dbReference type="ARBA" id="ARBA00004170"/>
    </source>
</evidence>
<dbReference type="GO" id="GO:0016020">
    <property type="term" value="C:membrane"/>
    <property type="evidence" value="ECO:0007669"/>
    <property type="project" value="UniProtKB-SubCell"/>
</dbReference>
<dbReference type="OrthoDB" id="10068192at2759"/>
<proteinExistence type="predicted"/>
<name>A0A9Q9XCD8_CYPCA</name>
<keyword evidence="2" id="KW-0597">Phosphoprotein</keyword>
<dbReference type="RefSeq" id="XP_042599235.1">
    <property type="nucleotide sequence ID" value="XM_042743301.1"/>
</dbReference>